<dbReference type="Proteomes" id="UP000199088">
    <property type="component" value="Unassembled WGS sequence"/>
</dbReference>
<name>A0A1H0NYP8_9ACTN</name>
<dbReference type="AlphaFoldDB" id="A0A1H0NYP8"/>
<dbReference type="InterPro" id="IPR011006">
    <property type="entry name" value="CheY-like_superfamily"/>
</dbReference>
<accession>A0A1H0NYP8</accession>
<dbReference type="Gene3D" id="3.40.50.2300">
    <property type="match status" value="1"/>
</dbReference>
<keyword evidence="2" id="KW-1185">Reference proteome</keyword>
<protein>
    <submittedName>
        <fullName evidence="1">Uncharacterized protein</fullName>
    </submittedName>
</protein>
<dbReference type="OrthoDB" id="3962147at2"/>
<dbReference type="RefSeq" id="WP_091246503.1">
    <property type="nucleotide sequence ID" value="NZ_FNIR01000009.1"/>
</dbReference>
<dbReference type="SUPFAM" id="SSF52172">
    <property type="entry name" value="CheY-like"/>
    <property type="match status" value="1"/>
</dbReference>
<gene>
    <name evidence="1" type="ORF">SAMN05660199_02907</name>
</gene>
<organism evidence="1 2">
    <name type="scientific">Klenkia soli</name>
    <dbReference type="NCBI Taxonomy" id="1052260"/>
    <lineage>
        <taxon>Bacteria</taxon>
        <taxon>Bacillati</taxon>
        <taxon>Actinomycetota</taxon>
        <taxon>Actinomycetes</taxon>
        <taxon>Geodermatophilales</taxon>
        <taxon>Geodermatophilaceae</taxon>
        <taxon>Klenkia</taxon>
    </lineage>
</organism>
<dbReference type="EMBL" id="FNIR01000009">
    <property type="protein sequence ID" value="SDO97656.1"/>
    <property type="molecule type" value="Genomic_DNA"/>
</dbReference>
<sequence length="312" mass="34760">MLAVLALRAPDRVRQELLRSSVMRPDVAHGALQTAVTRARRVVAITDDPYGFAEQVTSDLVRFRDAYQEAITDPSPESVQRALALWGAGPLPRLRAVPEVRELVGLQEELVRLQLRIRRRRLLIVDDQIGDRLRALFGEHDATVISSLQQFWDLKDDLGIFDLALVDLHLQVDNVDQEGLVIVDHLARETSLPAILMTVQPAPGTDLQKVMRDYHLVSYVVKGAANTALRDAVGDALSTDPDAALLKRLGDGLPDRVRKAEKRLTARGAARAEFAKLEMDVERLWSVFTKGSLPLVQETVRAFDSLYGDPRV</sequence>
<dbReference type="STRING" id="1052260.SAMN05660199_02907"/>
<evidence type="ECO:0000313" key="2">
    <source>
        <dbReference type="Proteomes" id="UP000199088"/>
    </source>
</evidence>
<proteinExistence type="predicted"/>
<evidence type="ECO:0000313" key="1">
    <source>
        <dbReference type="EMBL" id="SDO97656.1"/>
    </source>
</evidence>
<reference evidence="2" key="1">
    <citation type="submission" date="2016-10" db="EMBL/GenBank/DDBJ databases">
        <authorList>
            <person name="Varghese N."/>
            <person name="Submissions S."/>
        </authorList>
    </citation>
    <scope>NUCLEOTIDE SEQUENCE [LARGE SCALE GENOMIC DNA]</scope>
    <source>
        <strain evidence="2">DSM 45843</strain>
    </source>
</reference>